<name>A0A0F9B0R2_9ZZZZ</name>
<organism evidence="1">
    <name type="scientific">marine sediment metagenome</name>
    <dbReference type="NCBI Taxonomy" id="412755"/>
    <lineage>
        <taxon>unclassified sequences</taxon>
        <taxon>metagenomes</taxon>
        <taxon>ecological metagenomes</taxon>
    </lineage>
</organism>
<accession>A0A0F9B0R2</accession>
<sequence length="133" mass="14882">MRLTPEERKLIRDALYPFGEAIPADHEKLVDLVDELQVLTAKAQLEKLSDVCQTCQGEGKCFMSAANIWAGIPEDEYFECPDCEGTGRNDEKLREKAEQIVDDAMALLTIVVLDNDMAKVEALKDQKPIQVEA</sequence>
<gene>
    <name evidence="1" type="ORF">LCGC14_2846370</name>
</gene>
<evidence type="ECO:0000313" key="1">
    <source>
        <dbReference type="EMBL" id="KKK78161.1"/>
    </source>
</evidence>
<comment type="caution">
    <text evidence="1">The sequence shown here is derived from an EMBL/GenBank/DDBJ whole genome shotgun (WGS) entry which is preliminary data.</text>
</comment>
<reference evidence="1" key="1">
    <citation type="journal article" date="2015" name="Nature">
        <title>Complex archaea that bridge the gap between prokaryotes and eukaryotes.</title>
        <authorList>
            <person name="Spang A."/>
            <person name="Saw J.H."/>
            <person name="Jorgensen S.L."/>
            <person name="Zaremba-Niedzwiedzka K."/>
            <person name="Martijn J."/>
            <person name="Lind A.E."/>
            <person name="van Eijk R."/>
            <person name="Schleper C."/>
            <person name="Guy L."/>
            <person name="Ettema T.J."/>
        </authorList>
    </citation>
    <scope>NUCLEOTIDE SEQUENCE</scope>
</reference>
<dbReference type="EMBL" id="LAZR01054622">
    <property type="protein sequence ID" value="KKK78161.1"/>
    <property type="molecule type" value="Genomic_DNA"/>
</dbReference>
<dbReference type="AlphaFoldDB" id="A0A0F9B0R2"/>
<feature type="non-terminal residue" evidence="1">
    <location>
        <position position="133"/>
    </location>
</feature>
<protein>
    <submittedName>
        <fullName evidence="1">Uncharacterized protein</fullName>
    </submittedName>
</protein>
<proteinExistence type="predicted"/>